<dbReference type="EMBL" id="HBIJ01007452">
    <property type="protein sequence ID" value="CAE0364506.1"/>
    <property type="molecule type" value="Transcribed_RNA"/>
</dbReference>
<keyword evidence="11" id="KW-0732">Signal</keyword>
<feature type="compositionally biased region" description="Polar residues" evidence="9">
    <location>
        <begin position="397"/>
        <end position="420"/>
    </location>
</feature>
<evidence type="ECO:0000256" key="8">
    <source>
        <dbReference type="PROSITE-ProRule" id="PRU01193"/>
    </source>
</evidence>
<keyword evidence="5 7" id="KW-0129">CBS domain</keyword>
<dbReference type="AlphaFoldDB" id="A0A7S3NJB3"/>
<dbReference type="Pfam" id="PF03471">
    <property type="entry name" value="CorC_HlyC"/>
    <property type="match status" value="1"/>
</dbReference>
<dbReference type="Gene3D" id="3.30.465.10">
    <property type="match status" value="1"/>
</dbReference>
<evidence type="ECO:0000256" key="1">
    <source>
        <dbReference type="ARBA" id="ARBA00004141"/>
    </source>
</evidence>
<protein>
    <recommendedName>
        <fullName evidence="15">CNNM transmembrane domain-containing protein</fullName>
    </recommendedName>
</protein>
<evidence type="ECO:0000256" key="4">
    <source>
        <dbReference type="ARBA" id="ARBA00022989"/>
    </source>
</evidence>
<dbReference type="InterPro" id="IPR000644">
    <property type="entry name" value="CBS_dom"/>
</dbReference>
<evidence type="ECO:0000313" key="14">
    <source>
        <dbReference type="EMBL" id="CAE0364506.1"/>
    </source>
</evidence>
<proteinExistence type="predicted"/>
<reference evidence="14" key="1">
    <citation type="submission" date="2021-01" db="EMBL/GenBank/DDBJ databases">
        <authorList>
            <person name="Corre E."/>
            <person name="Pelletier E."/>
            <person name="Niang G."/>
            <person name="Scheremetjew M."/>
            <person name="Finn R."/>
            <person name="Kale V."/>
            <person name="Holt S."/>
            <person name="Cochrane G."/>
            <person name="Meng A."/>
            <person name="Brown T."/>
            <person name="Cohen L."/>
        </authorList>
    </citation>
    <scope>NUCLEOTIDE SEQUENCE</scope>
    <source>
        <strain evidence="14">CCMP1510</strain>
    </source>
</reference>
<evidence type="ECO:0000259" key="13">
    <source>
        <dbReference type="PROSITE" id="PS51846"/>
    </source>
</evidence>
<dbReference type="GO" id="GO:0016020">
    <property type="term" value="C:membrane"/>
    <property type="evidence" value="ECO:0007669"/>
    <property type="project" value="UniProtKB-SubCell"/>
</dbReference>
<name>A0A7S3NJB3_9STRA</name>
<gene>
    <name evidence="14" type="ORF">ALAG00032_LOCUS5247</name>
</gene>
<evidence type="ECO:0000256" key="5">
    <source>
        <dbReference type="ARBA" id="ARBA00023122"/>
    </source>
</evidence>
<dbReference type="SUPFAM" id="SSF56176">
    <property type="entry name" value="FAD-binding/transporter-associated domain-like"/>
    <property type="match status" value="1"/>
</dbReference>
<organism evidence="14">
    <name type="scientific">Aureoumbra lagunensis</name>
    <dbReference type="NCBI Taxonomy" id="44058"/>
    <lineage>
        <taxon>Eukaryota</taxon>
        <taxon>Sar</taxon>
        <taxon>Stramenopiles</taxon>
        <taxon>Ochrophyta</taxon>
        <taxon>Pelagophyceae</taxon>
        <taxon>Pelagomonadales</taxon>
        <taxon>Aureoumbra</taxon>
    </lineage>
</organism>
<feature type="domain" description="CBS" evidence="12">
    <location>
        <begin position="474"/>
        <end position="531"/>
    </location>
</feature>
<dbReference type="Gene3D" id="3.90.1280.20">
    <property type="match status" value="1"/>
</dbReference>
<dbReference type="PANTHER" id="PTHR22777">
    <property type="entry name" value="HEMOLYSIN-RELATED"/>
    <property type="match status" value="1"/>
</dbReference>
<feature type="domain" description="CBS" evidence="12">
    <location>
        <begin position="329"/>
        <end position="389"/>
    </location>
</feature>
<dbReference type="SMART" id="SM00116">
    <property type="entry name" value="CBS"/>
    <property type="match status" value="2"/>
</dbReference>
<evidence type="ECO:0000256" key="7">
    <source>
        <dbReference type="PROSITE-ProRule" id="PRU00703"/>
    </source>
</evidence>
<dbReference type="Pfam" id="PF00571">
    <property type="entry name" value="CBS"/>
    <property type="match status" value="2"/>
</dbReference>
<feature type="transmembrane region" description="Helical" evidence="10">
    <location>
        <begin position="128"/>
        <end position="148"/>
    </location>
</feature>
<feature type="signal peptide" evidence="11">
    <location>
        <begin position="1"/>
        <end position="25"/>
    </location>
</feature>
<dbReference type="CDD" id="cd04590">
    <property type="entry name" value="CBS_pair_CorC_HlyC_assoc"/>
    <property type="match status" value="1"/>
</dbReference>
<evidence type="ECO:0000256" key="11">
    <source>
        <dbReference type="SAM" id="SignalP"/>
    </source>
</evidence>
<sequence length="663" mass="72189">MKSLRLVRLWLLMLVCVYQLNEVVGLLPGRLRSLNNKIGWKYLHQGHHTATTARSVERTFSLSELSLKDVRKKKSRRWAVTLALVFLGTCASNVVYAASIAAPSQEDSIMMTLPGIVSILSSDIGPRILAFTGLFCLSALLHSAEVAITTLYPWKVKEFADDEGPRSAFAALDQDITRTLTAILVATTCANVCSTAIFADCATTLLGNAPKYLALATGILTAGTLFFGELLPKAIGVNNAERVARALVPVVNALSIVLGPVGVLFSASAKTLLRTFFRIEFRAVESAVSEEELRLIVGGATRSGGIESLEGTMIEGVLDLQDTRVAEIMRPRVEVDALEENDSMLALLSLVNATGHSRIPVYRDDIDNVVGVVNAKKLLDFLKQSKRQADDDRRLTDFSSSQSMNKEESIISQASIRPSSTNTNANNITNTVFSMETVDFSSPSLVVRDRGTLSVSSQQQATTGTLLDTRVADCAEPTYFVPETMLTWKVLEEMRRRRVHMAIVVDEFGGTAGMVTLEDILELVVGEIYDEDDKIENSDDDKAIVFIENNCTDPNAVVVDIKGTAPVYDLVDALHIPKDEIDVDTLPDVTTAAGLVCYYAGELPVAGDHIFVASFDFEVLEADERRVYRIRARKLTDAALLDWSNSSVGSSNGCDDNSSNISG</sequence>
<keyword evidence="4 8" id="KW-1133">Transmembrane helix</keyword>
<dbReference type="PROSITE" id="PS51846">
    <property type="entry name" value="CNNM"/>
    <property type="match status" value="1"/>
</dbReference>
<keyword evidence="3" id="KW-0677">Repeat</keyword>
<feature type="chain" id="PRO_5030926712" description="CNNM transmembrane domain-containing protein" evidence="11">
    <location>
        <begin position="26"/>
        <end position="663"/>
    </location>
</feature>
<dbReference type="InterPro" id="IPR002550">
    <property type="entry name" value="CNNM"/>
</dbReference>
<dbReference type="InterPro" id="IPR016169">
    <property type="entry name" value="FAD-bd_PCMH_sub2"/>
</dbReference>
<evidence type="ECO:0000256" key="3">
    <source>
        <dbReference type="ARBA" id="ARBA00022737"/>
    </source>
</evidence>
<evidence type="ECO:0000256" key="9">
    <source>
        <dbReference type="SAM" id="MobiDB-lite"/>
    </source>
</evidence>
<dbReference type="SMART" id="SM01091">
    <property type="entry name" value="CorC_HlyC"/>
    <property type="match status" value="1"/>
</dbReference>
<feature type="transmembrane region" description="Helical" evidence="10">
    <location>
        <begin position="182"/>
        <end position="206"/>
    </location>
</feature>
<dbReference type="PANTHER" id="PTHR22777:SF17">
    <property type="entry name" value="UPF0053 PROTEIN SLL0260"/>
    <property type="match status" value="1"/>
</dbReference>
<dbReference type="Pfam" id="PF01595">
    <property type="entry name" value="CNNM"/>
    <property type="match status" value="1"/>
</dbReference>
<dbReference type="GO" id="GO:0050660">
    <property type="term" value="F:flavin adenine dinucleotide binding"/>
    <property type="evidence" value="ECO:0007669"/>
    <property type="project" value="InterPro"/>
</dbReference>
<dbReference type="InterPro" id="IPR036318">
    <property type="entry name" value="FAD-bd_PCMH-like_sf"/>
</dbReference>
<feature type="transmembrane region" description="Helical" evidence="10">
    <location>
        <begin position="243"/>
        <end position="265"/>
    </location>
</feature>
<feature type="transmembrane region" description="Helical" evidence="10">
    <location>
        <begin position="212"/>
        <end position="231"/>
    </location>
</feature>
<evidence type="ECO:0000256" key="10">
    <source>
        <dbReference type="SAM" id="Phobius"/>
    </source>
</evidence>
<evidence type="ECO:0000259" key="12">
    <source>
        <dbReference type="PROSITE" id="PS51371"/>
    </source>
</evidence>
<dbReference type="InterPro" id="IPR005170">
    <property type="entry name" value="Transptr-assoc_dom"/>
</dbReference>
<dbReference type="PROSITE" id="PS51371">
    <property type="entry name" value="CBS"/>
    <property type="match status" value="2"/>
</dbReference>
<feature type="domain" description="CNNM transmembrane" evidence="13">
    <location>
        <begin position="120"/>
        <end position="310"/>
    </location>
</feature>
<evidence type="ECO:0000256" key="2">
    <source>
        <dbReference type="ARBA" id="ARBA00022692"/>
    </source>
</evidence>
<dbReference type="InterPro" id="IPR046342">
    <property type="entry name" value="CBS_dom_sf"/>
</dbReference>
<dbReference type="InterPro" id="IPR044751">
    <property type="entry name" value="Ion_transp-like_CBS"/>
</dbReference>
<keyword evidence="2 8" id="KW-0812">Transmembrane</keyword>
<dbReference type="SUPFAM" id="SSF54631">
    <property type="entry name" value="CBS-domain pair"/>
    <property type="match status" value="1"/>
</dbReference>
<dbReference type="Gene3D" id="3.10.580.10">
    <property type="entry name" value="CBS-domain"/>
    <property type="match status" value="1"/>
</dbReference>
<accession>A0A7S3NJB3</accession>
<feature type="region of interest" description="Disordered" evidence="9">
    <location>
        <begin position="392"/>
        <end position="423"/>
    </location>
</feature>
<feature type="transmembrane region" description="Helical" evidence="10">
    <location>
        <begin position="78"/>
        <end position="102"/>
    </location>
</feature>
<keyword evidence="6 8" id="KW-0472">Membrane</keyword>
<evidence type="ECO:0008006" key="15">
    <source>
        <dbReference type="Google" id="ProtNLM"/>
    </source>
</evidence>
<comment type="subcellular location">
    <subcellularLocation>
        <location evidence="1">Membrane</location>
        <topology evidence="1">Multi-pass membrane protein</topology>
    </subcellularLocation>
</comment>
<evidence type="ECO:0000256" key="6">
    <source>
        <dbReference type="ARBA" id="ARBA00023136"/>
    </source>
</evidence>